<feature type="region of interest" description="Disordered" evidence="9">
    <location>
        <begin position="104"/>
        <end position="333"/>
    </location>
</feature>
<keyword evidence="5" id="KW-0611">Plant defense</keyword>
<reference evidence="12 13" key="1">
    <citation type="submission" date="2024-01" db="EMBL/GenBank/DDBJ databases">
        <title>The genomes of 5 underutilized Papilionoideae crops provide insights into root nodulation and disease resistanc.</title>
        <authorList>
            <person name="Yuan L."/>
        </authorList>
    </citation>
    <scope>NUCLEOTIDE SEQUENCE [LARGE SCALE GENOMIC DNA]</scope>
    <source>
        <strain evidence="12">ZHUSHIDOU_FW_LH</strain>
        <tissue evidence="12">Leaf</tissue>
    </source>
</reference>
<comment type="subcellular location">
    <subcellularLocation>
        <location evidence="1">Cell membrane</location>
        <topology evidence="1">Single-pass membrane protein</topology>
    </subcellularLocation>
</comment>
<evidence type="ECO:0000256" key="8">
    <source>
        <dbReference type="PROSITE-ProRule" id="PRU00285"/>
    </source>
</evidence>
<evidence type="ECO:0000256" key="2">
    <source>
        <dbReference type="ARBA" id="ARBA00022475"/>
    </source>
</evidence>
<feature type="compositionally biased region" description="Polar residues" evidence="9">
    <location>
        <begin position="165"/>
        <end position="175"/>
    </location>
</feature>
<dbReference type="EMBL" id="JAYWIO010000005">
    <property type="protein sequence ID" value="KAK7259735.1"/>
    <property type="molecule type" value="Genomic_DNA"/>
</dbReference>
<proteinExistence type="inferred from homology"/>
<dbReference type="PANTHER" id="PTHR43670:SF121">
    <property type="entry name" value="PROTEIN RESTRICTED TEV MOVEMENT 2"/>
    <property type="match status" value="1"/>
</dbReference>
<keyword evidence="2" id="KW-1003">Cell membrane</keyword>
<feature type="compositionally biased region" description="Polar residues" evidence="9">
    <location>
        <begin position="186"/>
        <end position="228"/>
    </location>
</feature>
<feature type="compositionally biased region" description="Basic and acidic residues" evidence="9">
    <location>
        <begin position="232"/>
        <end position="257"/>
    </location>
</feature>
<dbReference type="SUPFAM" id="SSF49764">
    <property type="entry name" value="HSP20-like chaperones"/>
    <property type="match status" value="1"/>
</dbReference>
<dbReference type="GO" id="GO:0034605">
    <property type="term" value="P:cellular response to heat"/>
    <property type="evidence" value="ECO:0007669"/>
    <property type="project" value="TreeGrafter"/>
</dbReference>
<sequence length="390" mass="43476">MYSIPSYVPPAYEDVEPKYESKETPESHLLIVHIPDGFAREHIGAKVEFDLGRVRVFGERPLGNNKISRFNVVYKVPATCDINGIKGKFDGGIVTITMQKKVISKEVPNQEQPTKQETPKPSVQETEPNPEENKEGIPSQSAARDDSQAKSTAADKEKDQKVQEGISSQDSNAKVQSKEEDDHDTSNIPKATEKSINQKGRESISGQDPKSTVESNEQVKQGTSNLAEATTEESKNQKGQDENERVVKEVTKQDTKSTSESGNQPKMDVVERVVKEVTNKEEDSPATEKEIKEERKESSKVEESYTKKEKENEKKRKGNFDNEADDEDESYGKGIKRIKEVAASASQAVTNMAKRFNEEDKQKLIYVGAAVVVVALGVYASYKFRSSPRL</sequence>
<feature type="compositionally biased region" description="Basic and acidic residues" evidence="9">
    <location>
        <begin position="143"/>
        <end position="162"/>
    </location>
</feature>
<dbReference type="GO" id="GO:0006952">
    <property type="term" value="P:defense response"/>
    <property type="evidence" value="ECO:0007669"/>
    <property type="project" value="UniProtKB-KW"/>
</dbReference>
<feature type="compositionally biased region" description="Basic and acidic residues" evidence="9">
    <location>
        <begin position="268"/>
        <end position="320"/>
    </location>
</feature>
<feature type="transmembrane region" description="Helical" evidence="10">
    <location>
        <begin position="364"/>
        <end position="382"/>
    </location>
</feature>
<name>A0AAN9I106_CROPI</name>
<gene>
    <name evidence="12" type="ORF">RIF29_25348</name>
</gene>
<dbReference type="AlphaFoldDB" id="A0AAN9I106"/>
<dbReference type="PROSITE" id="PS01031">
    <property type="entry name" value="SHSP"/>
    <property type="match status" value="1"/>
</dbReference>
<dbReference type="Proteomes" id="UP001372338">
    <property type="component" value="Unassembled WGS sequence"/>
</dbReference>
<evidence type="ECO:0000256" key="6">
    <source>
        <dbReference type="ARBA" id="ARBA00022989"/>
    </source>
</evidence>
<evidence type="ECO:0000259" key="11">
    <source>
        <dbReference type="PROSITE" id="PS01031"/>
    </source>
</evidence>
<evidence type="ECO:0000256" key="9">
    <source>
        <dbReference type="SAM" id="MobiDB-lite"/>
    </source>
</evidence>
<keyword evidence="4" id="KW-0677">Repeat</keyword>
<evidence type="ECO:0000256" key="7">
    <source>
        <dbReference type="ARBA" id="ARBA00023136"/>
    </source>
</evidence>
<feature type="compositionally biased region" description="Polar residues" evidence="9">
    <location>
        <begin position="107"/>
        <end position="127"/>
    </location>
</feature>
<organism evidence="12 13">
    <name type="scientific">Crotalaria pallida</name>
    <name type="common">Smooth rattlebox</name>
    <name type="synonym">Crotalaria striata</name>
    <dbReference type="NCBI Taxonomy" id="3830"/>
    <lineage>
        <taxon>Eukaryota</taxon>
        <taxon>Viridiplantae</taxon>
        <taxon>Streptophyta</taxon>
        <taxon>Embryophyta</taxon>
        <taxon>Tracheophyta</taxon>
        <taxon>Spermatophyta</taxon>
        <taxon>Magnoliopsida</taxon>
        <taxon>eudicotyledons</taxon>
        <taxon>Gunneridae</taxon>
        <taxon>Pentapetalae</taxon>
        <taxon>rosids</taxon>
        <taxon>fabids</taxon>
        <taxon>Fabales</taxon>
        <taxon>Fabaceae</taxon>
        <taxon>Papilionoideae</taxon>
        <taxon>50 kb inversion clade</taxon>
        <taxon>genistoids sensu lato</taxon>
        <taxon>core genistoids</taxon>
        <taxon>Crotalarieae</taxon>
        <taxon>Crotalaria</taxon>
    </lineage>
</organism>
<dbReference type="Gene3D" id="2.60.40.790">
    <property type="match status" value="1"/>
</dbReference>
<evidence type="ECO:0000256" key="10">
    <source>
        <dbReference type="SAM" id="Phobius"/>
    </source>
</evidence>
<dbReference type="InterPro" id="IPR002068">
    <property type="entry name" value="A-crystallin/Hsp20_dom"/>
</dbReference>
<evidence type="ECO:0000256" key="4">
    <source>
        <dbReference type="ARBA" id="ARBA00022737"/>
    </source>
</evidence>
<comment type="similarity">
    <text evidence="8">Belongs to the small heat shock protein (HSP20) family.</text>
</comment>
<dbReference type="InterPro" id="IPR008978">
    <property type="entry name" value="HSP20-like_chaperone"/>
</dbReference>
<protein>
    <recommendedName>
        <fullName evidence="11">SHSP domain-containing protein</fullName>
    </recommendedName>
</protein>
<evidence type="ECO:0000313" key="13">
    <source>
        <dbReference type="Proteomes" id="UP001372338"/>
    </source>
</evidence>
<evidence type="ECO:0000256" key="1">
    <source>
        <dbReference type="ARBA" id="ARBA00004162"/>
    </source>
</evidence>
<keyword evidence="13" id="KW-1185">Reference proteome</keyword>
<dbReference type="CDD" id="cd00298">
    <property type="entry name" value="ACD_sHsps_p23-like"/>
    <property type="match status" value="1"/>
</dbReference>
<feature type="domain" description="SHSP" evidence="11">
    <location>
        <begin position="10"/>
        <end position="117"/>
    </location>
</feature>
<dbReference type="GO" id="GO:0005886">
    <property type="term" value="C:plasma membrane"/>
    <property type="evidence" value="ECO:0007669"/>
    <property type="project" value="UniProtKB-SubCell"/>
</dbReference>
<keyword evidence="7 10" id="KW-0472">Membrane</keyword>
<keyword evidence="6 10" id="KW-1133">Transmembrane helix</keyword>
<evidence type="ECO:0000256" key="3">
    <source>
        <dbReference type="ARBA" id="ARBA00022692"/>
    </source>
</evidence>
<accession>A0AAN9I106</accession>
<keyword evidence="3 10" id="KW-0812">Transmembrane</keyword>
<evidence type="ECO:0000313" key="12">
    <source>
        <dbReference type="EMBL" id="KAK7259735.1"/>
    </source>
</evidence>
<comment type="caution">
    <text evidence="12">The sequence shown here is derived from an EMBL/GenBank/DDBJ whole genome shotgun (WGS) entry which is preliminary data.</text>
</comment>
<dbReference type="PANTHER" id="PTHR43670">
    <property type="entry name" value="HEAT SHOCK PROTEIN 26"/>
    <property type="match status" value="1"/>
</dbReference>
<evidence type="ECO:0000256" key="5">
    <source>
        <dbReference type="ARBA" id="ARBA00022821"/>
    </source>
</evidence>